<name>A0A656KQU3_BLUGR</name>
<dbReference type="OrthoDB" id="10558778at2759"/>
<accession>A0A656KQU3</accession>
<dbReference type="AlphaFoldDB" id="A0A656KQU3"/>
<feature type="region of interest" description="Disordered" evidence="1">
    <location>
        <begin position="163"/>
        <end position="183"/>
    </location>
</feature>
<protein>
    <submittedName>
        <fullName evidence="2">Uncharacterized protein</fullName>
    </submittedName>
</protein>
<dbReference type="EMBL" id="KE373404">
    <property type="protein sequence ID" value="EPQ67705.1"/>
    <property type="molecule type" value="Genomic_DNA"/>
</dbReference>
<organism evidence="2 3">
    <name type="scientific">Blumeria graminis f. sp. tritici 96224</name>
    <dbReference type="NCBI Taxonomy" id="1268274"/>
    <lineage>
        <taxon>Eukaryota</taxon>
        <taxon>Fungi</taxon>
        <taxon>Dikarya</taxon>
        <taxon>Ascomycota</taxon>
        <taxon>Pezizomycotina</taxon>
        <taxon>Leotiomycetes</taxon>
        <taxon>Erysiphales</taxon>
        <taxon>Erysiphaceae</taxon>
        <taxon>Blumeria</taxon>
    </lineage>
</organism>
<evidence type="ECO:0000256" key="1">
    <source>
        <dbReference type="SAM" id="MobiDB-lite"/>
    </source>
</evidence>
<evidence type="ECO:0000313" key="2">
    <source>
        <dbReference type="EMBL" id="EPQ67705.1"/>
    </source>
</evidence>
<evidence type="ECO:0000313" key="3">
    <source>
        <dbReference type="Proteomes" id="UP000053110"/>
    </source>
</evidence>
<dbReference type="Proteomes" id="UP000053110">
    <property type="component" value="Unassembled WGS sequence"/>
</dbReference>
<proteinExistence type="predicted"/>
<sequence>MKGIGFGPGNLDFIELTLWGIDPTSKSTPNHLATHVAKMMSDTTAERQFDENLFYAYREEFEDWSIDMFAALPRAVRRQLKIFLRTRGVFTGRNNGKIAPQLMELTTLEEPWQWIQAELAQTEFVLGSRFYTDKKTINFHKARVKLQTPDLKIPKPETPITYENLVQQPPNPPNTAPSSGLFTKRYDKQNPEQLPSRSPYPGPTPYTSQFCLVAYDPYSSLPPVPVPNERLDSSTMLQFIKTYDRNKMYTGNPYDLLDDKLKIFIPKKKKEKNTACVV</sequence>
<gene>
    <name evidence="2" type="ORF">BGT96224_A21050</name>
</gene>
<reference evidence="3" key="1">
    <citation type="journal article" date="2013" name="Nat. Genet.">
        <title>The wheat powdery mildew genome shows the unique evolution of an obligate biotroph.</title>
        <authorList>
            <person name="Wicker T."/>
            <person name="Oberhaensli S."/>
            <person name="Parlange F."/>
            <person name="Buchmann J.P."/>
            <person name="Shatalina M."/>
            <person name="Roffler S."/>
            <person name="Ben-David R."/>
            <person name="Dolezel J."/>
            <person name="Simkova H."/>
            <person name="Schulze-Lefert P."/>
            <person name="Spanu P.D."/>
            <person name="Bruggmann R."/>
            <person name="Amselem J."/>
            <person name="Quesneville H."/>
            <person name="Ver Loren van Themaat E."/>
            <person name="Paape T."/>
            <person name="Shimizu K.K."/>
            <person name="Keller B."/>
        </authorList>
    </citation>
    <scope>NUCLEOTIDE SEQUENCE [LARGE SCALE GENOMIC DNA]</scope>
    <source>
        <strain evidence="3">96224</strain>
    </source>
</reference>